<feature type="chain" id="PRO_5041654806" description="LppX_LprAFG lipoprotein" evidence="1">
    <location>
        <begin position="25"/>
        <end position="251"/>
    </location>
</feature>
<dbReference type="InterPro" id="IPR046720">
    <property type="entry name" value="DUF6612"/>
</dbReference>
<feature type="signal peptide" evidence="1">
    <location>
        <begin position="1"/>
        <end position="24"/>
    </location>
</feature>
<dbReference type="AlphaFoldDB" id="A0AA96LFC8"/>
<evidence type="ECO:0000256" key="1">
    <source>
        <dbReference type="SAM" id="SignalP"/>
    </source>
</evidence>
<evidence type="ECO:0000313" key="2">
    <source>
        <dbReference type="EMBL" id="WNQ12240.1"/>
    </source>
</evidence>
<dbReference type="KEGG" id="paun:MJA45_04095"/>
<dbReference type="RefSeq" id="WP_315606018.1">
    <property type="nucleotide sequence ID" value="NZ_CP130318.1"/>
</dbReference>
<reference evidence="2 3" key="1">
    <citation type="submission" date="2022-02" db="EMBL/GenBank/DDBJ databases">
        <title>Paenibacillus sp. MBLB1776 Whole Genome Shotgun Sequencing.</title>
        <authorList>
            <person name="Hwang C.Y."/>
            <person name="Cho E.-S."/>
            <person name="Seo M.-J."/>
        </authorList>
    </citation>
    <scope>NUCLEOTIDE SEQUENCE [LARGE SCALE GENOMIC DNA]</scope>
    <source>
        <strain evidence="2 3">MBLB1776</strain>
    </source>
</reference>
<accession>A0AA96LFC8</accession>
<evidence type="ECO:0000313" key="3">
    <source>
        <dbReference type="Proteomes" id="UP001305702"/>
    </source>
</evidence>
<gene>
    <name evidence="2" type="ORF">MJA45_04095</name>
</gene>
<name>A0AA96LFC8_9BACL</name>
<dbReference type="EMBL" id="CP130318">
    <property type="protein sequence ID" value="WNQ12240.1"/>
    <property type="molecule type" value="Genomic_DNA"/>
</dbReference>
<proteinExistence type="predicted"/>
<sequence length="251" mass="27701">MRRMVGVTLAALALLTTAACGSNAKELPKEEAVAAMAEKADKAANYQVKLRLTAQVKSGSLVQSEETVEGAVEYIAKEDPDLHSSYVTTNKGSGKQGKTELYKQGKLILSNENEQGWKDVSARLQKEELLKATHADLVEALRKIESELSVEPREEGYSLSYSGESGNVYEAFKKPFTINFKGVDQSQVHSDLKTIVDKETLFIRELHYEATANNAAQTVTLRVDLSYDQFNKINEVSIPQEIREAASQPSK</sequence>
<dbReference type="PROSITE" id="PS51257">
    <property type="entry name" value="PROKAR_LIPOPROTEIN"/>
    <property type="match status" value="1"/>
</dbReference>
<keyword evidence="3" id="KW-1185">Reference proteome</keyword>
<evidence type="ECO:0008006" key="4">
    <source>
        <dbReference type="Google" id="ProtNLM"/>
    </source>
</evidence>
<keyword evidence="1" id="KW-0732">Signal</keyword>
<organism evidence="2 3">
    <name type="scientific">Paenibacillus aurantius</name>
    <dbReference type="NCBI Taxonomy" id="2918900"/>
    <lineage>
        <taxon>Bacteria</taxon>
        <taxon>Bacillati</taxon>
        <taxon>Bacillota</taxon>
        <taxon>Bacilli</taxon>
        <taxon>Bacillales</taxon>
        <taxon>Paenibacillaceae</taxon>
        <taxon>Paenibacillus</taxon>
    </lineage>
</organism>
<dbReference type="Pfam" id="PF20316">
    <property type="entry name" value="DUF6612"/>
    <property type="match status" value="1"/>
</dbReference>
<dbReference type="Proteomes" id="UP001305702">
    <property type="component" value="Chromosome"/>
</dbReference>
<protein>
    <recommendedName>
        <fullName evidence="4">LppX_LprAFG lipoprotein</fullName>
    </recommendedName>
</protein>